<reference evidence="1 2" key="1">
    <citation type="submission" date="2016-10" db="EMBL/GenBank/DDBJ databases">
        <title>Paenibacillus species isolates.</title>
        <authorList>
            <person name="Beno S.M."/>
        </authorList>
    </citation>
    <scope>NUCLEOTIDE SEQUENCE [LARGE SCALE GENOMIC DNA]</scope>
    <source>
        <strain evidence="1 2">FSL H7-0744</strain>
    </source>
</reference>
<dbReference type="Pfam" id="PF00805">
    <property type="entry name" value="Pentapeptide"/>
    <property type="match status" value="1"/>
</dbReference>
<gene>
    <name evidence="1" type="ORF">BSK56_11265</name>
</gene>
<dbReference type="PANTHER" id="PTHR14136:SF17">
    <property type="entry name" value="BTB_POZ DOMAIN-CONTAINING PROTEIN KCTD9"/>
    <property type="match status" value="1"/>
</dbReference>
<comment type="caution">
    <text evidence="1">The sequence shown here is derived from an EMBL/GenBank/DDBJ whole genome shotgun (WGS) entry which is preliminary data.</text>
</comment>
<dbReference type="InterPro" id="IPR001646">
    <property type="entry name" value="5peptide_repeat"/>
</dbReference>
<evidence type="ECO:0000313" key="1">
    <source>
        <dbReference type="EMBL" id="OMD48355.1"/>
    </source>
</evidence>
<accession>A0ABX3HCY7</accession>
<dbReference type="Proteomes" id="UP000187412">
    <property type="component" value="Unassembled WGS sequence"/>
</dbReference>
<dbReference type="SUPFAM" id="SSF141571">
    <property type="entry name" value="Pentapeptide repeat-like"/>
    <property type="match status" value="1"/>
</dbReference>
<dbReference type="InterPro" id="IPR051082">
    <property type="entry name" value="Pentapeptide-BTB/POZ_domain"/>
</dbReference>
<name>A0ABX3HCY7_PAEBO</name>
<protein>
    <recommendedName>
        <fullName evidence="3">Pentapeptide repeat-containing protein</fullName>
    </recommendedName>
</protein>
<dbReference type="EMBL" id="MPTB01000012">
    <property type="protein sequence ID" value="OMD48355.1"/>
    <property type="molecule type" value="Genomic_DNA"/>
</dbReference>
<dbReference type="PANTHER" id="PTHR14136">
    <property type="entry name" value="BTB_POZ DOMAIN-CONTAINING PROTEIN KCTD9"/>
    <property type="match status" value="1"/>
</dbReference>
<proteinExistence type="predicted"/>
<dbReference type="RefSeq" id="WP_076110609.1">
    <property type="nucleotide sequence ID" value="NZ_MPTB01000012.1"/>
</dbReference>
<evidence type="ECO:0000313" key="2">
    <source>
        <dbReference type="Proteomes" id="UP000187412"/>
    </source>
</evidence>
<organism evidence="1 2">
    <name type="scientific">Paenibacillus borealis</name>
    <dbReference type="NCBI Taxonomy" id="160799"/>
    <lineage>
        <taxon>Bacteria</taxon>
        <taxon>Bacillati</taxon>
        <taxon>Bacillota</taxon>
        <taxon>Bacilli</taxon>
        <taxon>Bacillales</taxon>
        <taxon>Paenibacillaceae</taxon>
        <taxon>Paenibacillus</taxon>
    </lineage>
</organism>
<evidence type="ECO:0008006" key="3">
    <source>
        <dbReference type="Google" id="ProtNLM"/>
    </source>
</evidence>
<sequence>MAQTAVMEMFMEEIVEPVRNRVLLHWEQLYQANRKPLQEAFIRHFDKLCREVAELQSIGEKGAIGHFTYSMLRTRLQEGHGVYLVEVSDETWLFDPASVAGEYDASWAFGYLDELLLLLEEERQRPGSPYAGGISRPDLEKLLLRESQHGHQYVIALLRSAMPEAMLTEGFRELEQCGIVEVRVGEYLDISESVYRKDSDPTDETEIRKWLAERIEGAYGYGALERLDLAGGDYSEMDFRYSAFRESAFGGSSFAESNLVGTVWEGCDLTDTEWNQGWLHGASFENCRLVGALFHRVEADCGLPDPENWEIPGFDEVSFAGADLSEAEFVLAKLRGARFTGAKLTGAMLGWCDLTDADFRGADLRGTNFSGSCLMGVQMDTGACSLLSERPEMPELPFTEEAITDWLKEEQQ</sequence>
<keyword evidence="2" id="KW-1185">Reference proteome</keyword>
<dbReference type="Gene3D" id="2.160.20.80">
    <property type="entry name" value="E3 ubiquitin-protein ligase SopA"/>
    <property type="match status" value="1"/>
</dbReference>